<gene>
    <name evidence="1" type="ORF">EMCG_00594</name>
</gene>
<dbReference type="VEuPathDB" id="FungiDB:EMCG_00594"/>
<reference evidence="2" key="1">
    <citation type="journal article" date="2015" name="PLoS Genet.">
        <title>The dynamic genome and transcriptome of the human fungal pathogen Blastomyces and close relative Emmonsia.</title>
        <authorList>
            <person name="Munoz J.F."/>
            <person name="Gauthier G.M."/>
            <person name="Desjardins C.A."/>
            <person name="Gallo J.E."/>
            <person name="Holder J."/>
            <person name="Sullivan T.D."/>
            <person name="Marty A.J."/>
            <person name="Carmen J.C."/>
            <person name="Chen Z."/>
            <person name="Ding L."/>
            <person name="Gujja S."/>
            <person name="Magrini V."/>
            <person name="Misas E."/>
            <person name="Mitreva M."/>
            <person name="Priest M."/>
            <person name="Saif S."/>
            <person name="Whiston E.A."/>
            <person name="Young S."/>
            <person name="Zeng Q."/>
            <person name="Goldman W.E."/>
            <person name="Mardis E.R."/>
            <person name="Taylor J.W."/>
            <person name="McEwen J.G."/>
            <person name="Clay O.K."/>
            <person name="Klein B.S."/>
            <person name="Cuomo C.A."/>
        </authorList>
    </citation>
    <scope>NUCLEOTIDE SEQUENCE [LARGE SCALE GENOMIC DNA]</scope>
    <source>
        <strain evidence="2">UAMH 3008</strain>
    </source>
</reference>
<sequence>MDEVQPRVELLKELQQDLARKYQLHGAKIEDIWRSLGKRNRMEAVTTGAAKGEVLKTP</sequence>
<comment type="caution">
    <text evidence="1">The sequence shown here is derived from an EMBL/GenBank/DDBJ whole genome shotgun (WGS) entry which is preliminary data.</text>
</comment>
<protein>
    <submittedName>
        <fullName evidence="1">Uncharacterized protein</fullName>
    </submittedName>
</protein>
<accession>A0A0G2HUU4</accession>
<evidence type="ECO:0000313" key="2">
    <source>
        <dbReference type="Proteomes" id="UP000034164"/>
    </source>
</evidence>
<dbReference type="Proteomes" id="UP000034164">
    <property type="component" value="Unassembled WGS sequence"/>
</dbReference>
<proteinExistence type="predicted"/>
<evidence type="ECO:0000313" key="1">
    <source>
        <dbReference type="EMBL" id="KKZ61515.1"/>
    </source>
</evidence>
<name>A0A0G2HUU4_9EURO</name>
<dbReference type="AlphaFoldDB" id="A0A0G2HUU4"/>
<dbReference type="OrthoDB" id="2922289at2759"/>
<dbReference type="EMBL" id="LCZI01001280">
    <property type="protein sequence ID" value="KKZ61515.1"/>
    <property type="molecule type" value="Genomic_DNA"/>
</dbReference>
<organism evidence="1 2">
    <name type="scientific">[Emmonsia] crescens</name>
    <dbReference type="NCBI Taxonomy" id="73230"/>
    <lineage>
        <taxon>Eukaryota</taxon>
        <taxon>Fungi</taxon>
        <taxon>Dikarya</taxon>
        <taxon>Ascomycota</taxon>
        <taxon>Pezizomycotina</taxon>
        <taxon>Eurotiomycetes</taxon>
        <taxon>Eurotiomycetidae</taxon>
        <taxon>Onygenales</taxon>
        <taxon>Ajellomycetaceae</taxon>
        <taxon>Emergomyces</taxon>
    </lineage>
</organism>